<comment type="caution">
    <text evidence="1">The sequence shown here is derived from an EMBL/GenBank/DDBJ whole genome shotgun (WGS) entry which is preliminary data.</text>
</comment>
<accession>A0ACB5PXB3</accession>
<keyword evidence="2" id="KW-1185">Reference proteome</keyword>
<protein>
    <submittedName>
        <fullName evidence="1">Uncharacterized protein</fullName>
    </submittedName>
</protein>
<reference evidence="1 2" key="1">
    <citation type="journal article" date="2019" name="Int. J. Syst. Evol. Microbiol.">
        <title>The Global Catalogue of Microorganisms (GCM) 10K type strain sequencing project: providing services to taxonomists for standard genome sequencing and annotation.</title>
        <authorList>
            <consortium name="The Broad Institute Genomics Platform"/>
            <consortium name="The Broad Institute Genome Sequencing Center for Infectious Disease"/>
            <person name="Wu L."/>
            <person name="Ma J."/>
        </authorList>
    </citation>
    <scope>NUCLEOTIDE SEQUENCE [LARGE SCALE GENOMIC DNA]</scope>
    <source>
        <strain evidence="1 2">CGMCC 1.12720</strain>
    </source>
</reference>
<proteinExistence type="predicted"/>
<dbReference type="Proteomes" id="UP000605392">
    <property type="component" value="Unassembled WGS sequence"/>
</dbReference>
<evidence type="ECO:0000313" key="1">
    <source>
        <dbReference type="EMBL" id="GGF81251.1"/>
    </source>
</evidence>
<sequence length="399" mass="45965">MIDKFSDIDALLSGLMKPDKQTLQALFDKKLLELDMALTNACKLMDIQPRTLKGILSGSQKLVDVTNLAKLANFLQLPKEQLLKLYLDVVEENFPTDTITPDKIHFIKENFDLAVLRKAGLIDNITDFAHIEKRLTARLGLKSIFEYRKPSMDIAFSSGNFKAENNLTRSYWINAATVAFKEIDNPYPYSRDELIKLFPQLRWYTTNVDQGLVDVVKQLYKVGITVIFQQSLQTLQLRGATFNVNNKPCIALTNYVGFYSTVWFALIHELYHVLFDWDEIKASKYHLTDDSNEQLSVREREKEADAFARGYLFSKEKTDQVRRFINDPEYVAEFAAENHVHPSFPYVFTAFESNNRTAWARARANSPDVNRAVDLIDMTCHGQEMVEEKIQKIKSKVYA</sequence>
<name>A0ACB5PXB3_9BACT</name>
<dbReference type="EMBL" id="BMFN01000007">
    <property type="protein sequence ID" value="GGF81251.1"/>
    <property type="molecule type" value="Genomic_DNA"/>
</dbReference>
<gene>
    <name evidence="1" type="ORF">GCM10011375_40260</name>
</gene>
<evidence type="ECO:0000313" key="2">
    <source>
        <dbReference type="Proteomes" id="UP000605392"/>
    </source>
</evidence>
<organism evidence="1 2">
    <name type="scientific">Hymenobacter qilianensis</name>
    <dbReference type="NCBI Taxonomy" id="1385715"/>
    <lineage>
        <taxon>Bacteria</taxon>
        <taxon>Pseudomonadati</taxon>
        <taxon>Bacteroidota</taxon>
        <taxon>Cytophagia</taxon>
        <taxon>Cytophagales</taxon>
        <taxon>Hymenobacteraceae</taxon>
        <taxon>Hymenobacter</taxon>
    </lineage>
</organism>